<dbReference type="PANTHER" id="PTHR42839">
    <property type="entry name" value="ISOCHORISMATE SYNTHASE ENTC"/>
    <property type="match status" value="1"/>
</dbReference>
<dbReference type="InterPro" id="IPR004561">
    <property type="entry name" value="IsoChor_synthase"/>
</dbReference>
<dbReference type="GO" id="GO:0009697">
    <property type="term" value="P:salicylic acid biosynthetic process"/>
    <property type="evidence" value="ECO:0007669"/>
    <property type="project" value="TreeGrafter"/>
</dbReference>
<keyword evidence="4" id="KW-0413">Isomerase</keyword>
<dbReference type="Proteomes" id="UP000249204">
    <property type="component" value="Unassembled WGS sequence"/>
</dbReference>
<dbReference type="Pfam" id="PF00425">
    <property type="entry name" value="Chorismate_bind"/>
    <property type="match status" value="1"/>
</dbReference>
<dbReference type="AlphaFoldDB" id="A0A2W6P8U3"/>
<dbReference type="SUPFAM" id="SSF56322">
    <property type="entry name" value="ADC synthase"/>
    <property type="match status" value="1"/>
</dbReference>
<evidence type="ECO:0000256" key="5">
    <source>
        <dbReference type="ARBA" id="ARBA00041564"/>
    </source>
</evidence>
<organism evidence="7 8">
    <name type="scientific">Paenibacillus silvae</name>
    <dbReference type="NCBI Taxonomy" id="1325358"/>
    <lineage>
        <taxon>Bacteria</taxon>
        <taxon>Bacillati</taxon>
        <taxon>Bacillota</taxon>
        <taxon>Bacilli</taxon>
        <taxon>Bacillales</taxon>
        <taxon>Paenibacillaceae</taxon>
        <taxon>Paenibacillus</taxon>
    </lineage>
</organism>
<dbReference type="NCBIfam" id="TIGR00543">
    <property type="entry name" value="isochor_syn"/>
    <property type="match status" value="1"/>
</dbReference>
<dbReference type="EC" id="5.4.4.2" evidence="3"/>
<dbReference type="InterPro" id="IPR015890">
    <property type="entry name" value="Chorismate_C"/>
</dbReference>
<evidence type="ECO:0000256" key="2">
    <source>
        <dbReference type="ARBA" id="ARBA00005297"/>
    </source>
</evidence>
<dbReference type="RefSeq" id="WP_111271277.1">
    <property type="nucleotide sequence ID" value="NZ_QKWW01000046.1"/>
</dbReference>
<comment type="similarity">
    <text evidence="2">Belongs to the isochorismate synthase family.</text>
</comment>
<comment type="catalytic activity">
    <reaction evidence="1">
        <text>chorismate = isochorismate</text>
        <dbReference type="Rhea" id="RHEA:18985"/>
        <dbReference type="ChEBI" id="CHEBI:29748"/>
        <dbReference type="ChEBI" id="CHEBI:29780"/>
        <dbReference type="EC" id="5.4.4.2"/>
    </reaction>
</comment>
<evidence type="ECO:0000256" key="4">
    <source>
        <dbReference type="ARBA" id="ARBA00023235"/>
    </source>
</evidence>
<sequence>MSKAGTVIAVTSAIDLLEQYRVGTSFFWSSPQHTLLAQGERIRWFAKETASAIQSTVSEPVNSKSTEQKYKEECQLFIERVQQLMEQAKQSGQSNPLVVGAIPFDPINSAAELYVPETVQWAEPLPSEPRTFIPKLPAAAGCEVVEVPAGTVYEQSVNNVLVDLNEGDLHKVVLSRTLEVTSQTFVNTHQLLLNLFKDNTHGYTFAVPMRDIVQSVNHVTTYKQSYNKTSTPVENQTSRTFIGASPELLVTRRASSVRVNPLAGSAARSEDPAEDRRRADALLASAKDRHEHALVIEAVVMALSPLCKHLSVPAEPTLIQTCTMWHLSTEIHGELVDPATTSMELALALHPTPAICGTPVQIAREVIKEQEPFDRGLFTGMVGWCDSKGDGEWAVTIRCAEVQDRTVKLFAGAGIVAGSTAEAELAETDAKFRTMLLAMGLDSTVSNRKED</sequence>
<evidence type="ECO:0000313" key="8">
    <source>
        <dbReference type="Proteomes" id="UP000249204"/>
    </source>
</evidence>
<name>A0A2W6P8U3_9BACL</name>
<dbReference type="InterPro" id="IPR005801">
    <property type="entry name" value="ADC_synthase"/>
</dbReference>
<dbReference type="PANTHER" id="PTHR42839:SF2">
    <property type="entry name" value="ISOCHORISMATE SYNTHASE ENTC"/>
    <property type="match status" value="1"/>
</dbReference>
<evidence type="ECO:0000313" key="7">
    <source>
        <dbReference type="EMBL" id="PZT54606.1"/>
    </source>
</evidence>
<feature type="domain" description="Chorismate-utilising enzyme C-terminal" evidence="6">
    <location>
        <begin position="152"/>
        <end position="431"/>
    </location>
</feature>
<comment type="caution">
    <text evidence="7">The sequence shown here is derived from an EMBL/GenBank/DDBJ whole genome shotgun (WGS) entry which is preliminary data.</text>
</comment>
<accession>A0A2W6P8U3</accession>
<proteinExistence type="inferred from homology"/>
<dbReference type="EMBL" id="QKWW01000046">
    <property type="protein sequence ID" value="PZT54606.1"/>
    <property type="molecule type" value="Genomic_DNA"/>
</dbReference>
<evidence type="ECO:0000256" key="3">
    <source>
        <dbReference type="ARBA" id="ARBA00012824"/>
    </source>
</evidence>
<protein>
    <recommendedName>
        <fullName evidence="3">isochorismate synthase</fullName>
        <ecNumber evidence="3">5.4.4.2</ecNumber>
    </recommendedName>
    <alternativeName>
        <fullName evidence="5">Isochorismate mutase</fullName>
    </alternativeName>
</protein>
<evidence type="ECO:0000259" key="6">
    <source>
        <dbReference type="Pfam" id="PF00425"/>
    </source>
</evidence>
<reference evidence="7 8" key="1">
    <citation type="submission" date="2018-06" db="EMBL/GenBank/DDBJ databases">
        <title>Isolation of heavy metals resistant Paenibacillus silvae NC2 from Gold-Copper mine in ZiJin, China.</title>
        <authorList>
            <person name="Xu J."/>
            <person name="Mazhar H.S."/>
            <person name="Rensing C."/>
        </authorList>
    </citation>
    <scope>NUCLEOTIDE SEQUENCE [LARGE SCALE GENOMIC DNA]</scope>
    <source>
        <strain evidence="7 8">NC2</strain>
    </source>
</reference>
<dbReference type="GO" id="GO:0008909">
    <property type="term" value="F:isochorismate synthase activity"/>
    <property type="evidence" value="ECO:0007669"/>
    <property type="project" value="UniProtKB-EC"/>
</dbReference>
<dbReference type="Gene3D" id="3.60.120.10">
    <property type="entry name" value="Anthranilate synthase"/>
    <property type="match status" value="1"/>
</dbReference>
<dbReference type="NCBIfam" id="NF005380">
    <property type="entry name" value="PRK06923.1"/>
    <property type="match status" value="1"/>
</dbReference>
<evidence type="ECO:0000256" key="1">
    <source>
        <dbReference type="ARBA" id="ARBA00000799"/>
    </source>
</evidence>
<gene>
    <name evidence="7" type="ORF">DN757_16420</name>
</gene>